<dbReference type="Gene3D" id="3.90.25.10">
    <property type="entry name" value="UDP-galactose 4-epimerase, domain 1"/>
    <property type="match status" value="1"/>
</dbReference>
<accession>A0A518CIL1</accession>
<gene>
    <name evidence="1" type="primary">fcl_1</name>
    <name evidence="1" type="ORF">Pla110_07800</name>
</gene>
<keyword evidence="1" id="KW-0560">Oxidoreductase</keyword>
<dbReference type="Gene3D" id="3.40.50.720">
    <property type="entry name" value="NAD(P)-binding Rossmann-like Domain"/>
    <property type="match status" value="1"/>
</dbReference>
<dbReference type="EC" id="1.1.1.271" evidence="1"/>
<reference evidence="1 2" key="1">
    <citation type="submission" date="2019-02" db="EMBL/GenBank/DDBJ databases">
        <title>Deep-cultivation of Planctomycetes and their phenomic and genomic characterization uncovers novel biology.</title>
        <authorList>
            <person name="Wiegand S."/>
            <person name="Jogler M."/>
            <person name="Boedeker C."/>
            <person name="Pinto D."/>
            <person name="Vollmers J."/>
            <person name="Rivas-Marin E."/>
            <person name="Kohn T."/>
            <person name="Peeters S.H."/>
            <person name="Heuer A."/>
            <person name="Rast P."/>
            <person name="Oberbeckmann S."/>
            <person name="Bunk B."/>
            <person name="Jeske O."/>
            <person name="Meyerdierks A."/>
            <person name="Storesund J.E."/>
            <person name="Kallscheuer N."/>
            <person name="Luecker S."/>
            <person name="Lage O.M."/>
            <person name="Pohl T."/>
            <person name="Merkel B.J."/>
            <person name="Hornburger P."/>
            <person name="Mueller R.-W."/>
            <person name="Bruemmer F."/>
            <person name="Labrenz M."/>
            <person name="Spormann A.M."/>
            <person name="Op den Camp H."/>
            <person name="Overmann J."/>
            <person name="Amann R."/>
            <person name="Jetten M.S.M."/>
            <person name="Mascher T."/>
            <person name="Medema M.H."/>
            <person name="Devos D.P."/>
            <person name="Kaster A.-K."/>
            <person name="Ovreas L."/>
            <person name="Rohde M."/>
            <person name="Galperin M.Y."/>
            <person name="Jogler C."/>
        </authorList>
    </citation>
    <scope>NUCLEOTIDE SEQUENCE [LARGE SCALE GENOMIC DNA]</scope>
    <source>
        <strain evidence="1 2">Pla110</strain>
    </source>
</reference>
<dbReference type="KEGG" id="plon:Pla110_07800"/>
<sequence>MPEGTPRKLLDVSKLTNLGWQPTTPLEAGLPIAYDWYRQHECSVESLSA</sequence>
<evidence type="ECO:0000313" key="2">
    <source>
        <dbReference type="Proteomes" id="UP000317178"/>
    </source>
</evidence>
<protein>
    <submittedName>
        <fullName evidence="1">GDP-L-fucose synthase</fullName>
        <ecNumber evidence="1">1.1.1.271</ecNumber>
    </submittedName>
</protein>
<dbReference type="Proteomes" id="UP000317178">
    <property type="component" value="Chromosome"/>
</dbReference>
<dbReference type="EMBL" id="CP036281">
    <property type="protein sequence ID" value="QDU79076.1"/>
    <property type="molecule type" value="Genomic_DNA"/>
</dbReference>
<dbReference type="AlphaFoldDB" id="A0A518CIL1"/>
<evidence type="ECO:0000313" key="1">
    <source>
        <dbReference type="EMBL" id="QDU79076.1"/>
    </source>
</evidence>
<name>A0A518CIL1_9PLAN</name>
<keyword evidence="2" id="KW-1185">Reference proteome</keyword>
<dbReference type="SUPFAM" id="SSF51735">
    <property type="entry name" value="NAD(P)-binding Rossmann-fold domains"/>
    <property type="match status" value="1"/>
</dbReference>
<dbReference type="GO" id="GO:0050577">
    <property type="term" value="F:GDP-L-fucose synthase activity"/>
    <property type="evidence" value="ECO:0007669"/>
    <property type="project" value="UniProtKB-EC"/>
</dbReference>
<organism evidence="1 2">
    <name type="scientific">Polystyrenella longa</name>
    <dbReference type="NCBI Taxonomy" id="2528007"/>
    <lineage>
        <taxon>Bacteria</taxon>
        <taxon>Pseudomonadati</taxon>
        <taxon>Planctomycetota</taxon>
        <taxon>Planctomycetia</taxon>
        <taxon>Planctomycetales</taxon>
        <taxon>Planctomycetaceae</taxon>
        <taxon>Polystyrenella</taxon>
    </lineage>
</organism>
<proteinExistence type="predicted"/>
<dbReference type="InterPro" id="IPR036291">
    <property type="entry name" value="NAD(P)-bd_dom_sf"/>
</dbReference>